<gene>
    <name evidence="2" type="ORF">LTR05_000024</name>
</gene>
<keyword evidence="3" id="KW-1185">Reference proteome</keyword>
<comment type="caution">
    <text evidence="2">The sequence shown here is derived from an EMBL/GenBank/DDBJ whole genome shotgun (WGS) entry which is preliminary data.</text>
</comment>
<organism evidence="2 3">
    <name type="scientific">Lithohypha guttulata</name>
    <dbReference type="NCBI Taxonomy" id="1690604"/>
    <lineage>
        <taxon>Eukaryota</taxon>
        <taxon>Fungi</taxon>
        <taxon>Dikarya</taxon>
        <taxon>Ascomycota</taxon>
        <taxon>Pezizomycotina</taxon>
        <taxon>Eurotiomycetes</taxon>
        <taxon>Chaetothyriomycetidae</taxon>
        <taxon>Chaetothyriales</taxon>
        <taxon>Trichomeriaceae</taxon>
        <taxon>Lithohypha</taxon>
    </lineage>
</organism>
<dbReference type="Proteomes" id="UP001309876">
    <property type="component" value="Unassembled WGS sequence"/>
</dbReference>
<evidence type="ECO:0000256" key="1">
    <source>
        <dbReference type="SAM" id="MobiDB-lite"/>
    </source>
</evidence>
<dbReference type="AlphaFoldDB" id="A0AAN7T4Q8"/>
<dbReference type="EMBL" id="JAVRRJ010000001">
    <property type="protein sequence ID" value="KAK5089857.1"/>
    <property type="molecule type" value="Genomic_DNA"/>
</dbReference>
<name>A0AAN7T4Q8_9EURO</name>
<accession>A0AAN7T4Q8</accession>
<proteinExistence type="predicted"/>
<sequence length="224" mass="25076">MASEERSLSLDEPLNPTLAALSTLSLLNLRLSRLEFLLTGHSATSQESEGQQVAAIASKDHPKIPAQLRTLEMRLNNLKRLDGPPGNLVRMVDGLRREYPELFPNQTRSSDSPPLSVNELSLRAGEVLSNSTLYTTTSAHLQTLQALKIPSARHSSNLVDAGPRLRKLKERQEKLDIEIAELRGRSAMTLEWWVKHGVVGMESRELQGRSQQETDNRLTLRKQD</sequence>
<feature type="region of interest" description="Disordered" evidence="1">
    <location>
        <begin position="205"/>
        <end position="224"/>
    </location>
</feature>
<evidence type="ECO:0000313" key="3">
    <source>
        <dbReference type="Proteomes" id="UP001309876"/>
    </source>
</evidence>
<protein>
    <submittedName>
        <fullName evidence="2">Uncharacterized protein</fullName>
    </submittedName>
</protein>
<reference evidence="2 3" key="1">
    <citation type="submission" date="2023-08" db="EMBL/GenBank/DDBJ databases">
        <title>Black Yeasts Isolated from many extreme environments.</title>
        <authorList>
            <person name="Coleine C."/>
            <person name="Stajich J.E."/>
            <person name="Selbmann L."/>
        </authorList>
    </citation>
    <scope>NUCLEOTIDE SEQUENCE [LARGE SCALE GENOMIC DNA]</scope>
    <source>
        <strain evidence="2 3">CCFEE 5910</strain>
    </source>
</reference>
<evidence type="ECO:0000313" key="2">
    <source>
        <dbReference type="EMBL" id="KAK5089857.1"/>
    </source>
</evidence>